<dbReference type="CDD" id="cd04301">
    <property type="entry name" value="NAT_SF"/>
    <property type="match status" value="1"/>
</dbReference>
<dbReference type="RefSeq" id="WP_203752175.1">
    <property type="nucleotide sequence ID" value="NZ_BAAAUC010000040.1"/>
</dbReference>
<dbReference type="PANTHER" id="PTHR43877:SF2">
    <property type="entry name" value="AMINOALKYLPHOSPHONATE N-ACETYLTRANSFERASE-RELATED"/>
    <property type="match status" value="1"/>
</dbReference>
<dbReference type="InterPro" id="IPR050832">
    <property type="entry name" value="Bact_Acetyltransf"/>
</dbReference>
<sequence length="151" mass="16928">MPSDVRIDEAGLPDLETVTDLFLGYLAFYEAPAERAEARSFLEARLTRGESRILLARVGDAPAGFTQIFPSFSSVRRAPIWVLNDLFVAPEFRRHGIGRALLRDAAARAEQEGVVRITLSTDETNKQAQALYESEAYVTGHPVRHYLRRIP</sequence>
<dbReference type="PROSITE" id="PS51186">
    <property type="entry name" value="GNAT"/>
    <property type="match status" value="1"/>
</dbReference>
<name>A0A919MBG1_9ACTN</name>
<reference evidence="4" key="1">
    <citation type="submission" date="2021-01" db="EMBL/GenBank/DDBJ databases">
        <title>Whole genome shotgun sequence of Actinoplanes cyaneus NBRC 14990.</title>
        <authorList>
            <person name="Komaki H."/>
            <person name="Tamura T."/>
        </authorList>
    </citation>
    <scope>NUCLEOTIDE SEQUENCE</scope>
    <source>
        <strain evidence="4">NBRC 14990</strain>
    </source>
</reference>
<dbReference type="InterPro" id="IPR000182">
    <property type="entry name" value="GNAT_dom"/>
</dbReference>
<dbReference type="InterPro" id="IPR016181">
    <property type="entry name" value="Acyl_CoA_acyltransferase"/>
</dbReference>
<accession>A0A919MBG1</accession>
<feature type="domain" description="N-acetyltransferase" evidence="3">
    <location>
        <begin position="5"/>
        <end position="151"/>
    </location>
</feature>
<dbReference type="GO" id="GO:0016747">
    <property type="term" value="F:acyltransferase activity, transferring groups other than amino-acyl groups"/>
    <property type="evidence" value="ECO:0007669"/>
    <property type="project" value="InterPro"/>
</dbReference>
<dbReference type="Pfam" id="PF00583">
    <property type="entry name" value="Acetyltransf_1"/>
    <property type="match status" value="1"/>
</dbReference>
<keyword evidence="2" id="KW-0012">Acyltransferase</keyword>
<keyword evidence="1" id="KW-0808">Transferase</keyword>
<dbReference type="EMBL" id="BOMH01000063">
    <property type="protein sequence ID" value="GID69589.1"/>
    <property type="molecule type" value="Genomic_DNA"/>
</dbReference>
<protein>
    <submittedName>
        <fullName evidence="4">N-acetyltransferase YhfO</fullName>
    </submittedName>
</protein>
<comment type="caution">
    <text evidence="4">The sequence shown here is derived from an EMBL/GenBank/DDBJ whole genome shotgun (WGS) entry which is preliminary data.</text>
</comment>
<dbReference type="AlphaFoldDB" id="A0A919MBG1"/>
<organism evidence="4 5">
    <name type="scientific">Actinoplanes cyaneus</name>
    <dbReference type="NCBI Taxonomy" id="52696"/>
    <lineage>
        <taxon>Bacteria</taxon>
        <taxon>Bacillati</taxon>
        <taxon>Actinomycetota</taxon>
        <taxon>Actinomycetes</taxon>
        <taxon>Micromonosporales</taxon>
        <taxon>Micromonosporaceae</taxon>
        <taxon>Actinoplanes</taxon>
    </lineage>
</organism>
<dbReference type="PANTHER" id="PTHR43877">
    <property type="entry name" value="AMINOALKYLPHOSPHONATE N-ACETYLTRANSFERASE-RELATED-RELATED"/>
    <property type="match status" value="1"/>
</dbReference>
<gene>
    <name evidence="4" type="primary">yhfO</name>
    <name evidence="4" type="ORF">Acy02nite_74700</name>
</gene>
<dbReference type="Gene3D" id="3.40.630.30">
    <property type="match status" value="1"/>
</dbReference>
<keyword evidence="5" id="KW-1185">Reference proteome</keyword>
<dbReference type="Proteomes" id="UP000619479">
    <property type="component" value="Unassembled WGS sequence"/>
</dbReference>
<dbReference type="SUPFAM" id="SSF55729">
    <property type="entry name" value="Acyl-CoA N-acyltransferases (Nat)"/>
    <property type="match status" value="1"/>
</dbReference>
<evidence type="ECO:0000256" key="1">
    <source>
        <dbReference type="ARBA" id="ARBA00022679"/>
    </source>
</evidence>
<evidence type="ECO:0000256" key="2">
    <source>
        <dbReference type="ARBA" id="ARBA00023315"/>
    </source>
</evidence>
<evidence type="ECO:0000313" key="5">
    <source>
        <dbReference type="Proteomes" id="UP000619479"/>
    </source>
</evidence>
<evidence type="ECO:0000313" key="4">
    <source>
        <dbReference type="EMBL" id="GID69589.1"/>
    </source>
</evidence>
<proteinExistence type="predicted"/>
<evidence type="ECO:0000259" key="3">
    <source>
        <dbReference type="PROSITE" id="PS51186"/>
    </source>
</evidence>